<dbReference type="PANTHER" id="PTHR30408">
    <property type="entry name" value="TYPE-1 RESTRICTION ENZYME ECOKI SPECIFICITY PROTEIN"/>
    <property type="match status" value="1"/>
</dbReference>
<dbReference type="PANTHER" id="PTHR30408:SF13">
    <property type="entry name" value="TYPE I RESTRICTION ENZYME HINDI SPECIFICITY SUBUNIT"/>
    <property type="match status" value="1"/>
</dbReference>
<dbReference type="STRING" id="311333.SAMN05421664_3861"/>
<dbReference type="GO" id="GO:0009307">
    <property type="term" value="P:DNA restriction-modification system"/>
    <property type="evidence" value="ECO:0007669"/>
    <property type="project" value="UniProtKB-KW"/>
</dbReference>
<dbReference type="InterPro" id="IPR044946">
    <property type="entry name" value="Restrct_endonuc_typeI_TRD_sf"/>
</dbReference>
<keyword evidence="6" id="KW-1185">Reference proteome</keyword>
<evidence type="ECO:0000313" key="6">
    <source>
        <dbReference type="Proteomes" id="UP000199627"/>
    </source>
</evidence>
<dbReference type="Gene3D" id="1.10.287.1120">
    <property type="entry name" value="Bipartite methylase S protein"/>
    <property type="match status" value="1"/>
</dbReference>
<dbReference type="InterPro" id="IPR000055">
    <property type="entry name" value="Restrct_endonuc_typeI_TRD"/>
</dbReference>
<organism evidence="5 6">
    <name type="scientific">Chryseobacterium soldanellicola</name>
    <dbReference type="NCBI Taxonomy" id="311333"/>
    <lineage>
        <taxon>Bacteria</taxon>
        <taxon>Pseudomonadati</taxon>
        <taxon>Bacteroidota</taxon>
        <taxon>Flavobacteriia</taxon>
        <taxon>Flavobacteriales</taxon>
        <taxon>Weeksellaceae</taxon>
        <taxon>Chryseobacterium group</taxon>
        <taxon>Chryseobacterium</taxon>
    </lineage>
</organism>
<evidence type="ECO:0000256" key="2">
    <source>
        <dbReference type="ARBA" id="ARBA00022747"/>
    </source>
</evidence>
<accession>A0A1H1GYE1</accession>
<name>A0A1H1GYE1_9FLAO</name>
<keyword evidence="3" id="KW-0238">DNA-binding</keyword>
<dbReference type="AlphaFoldDB" id="A0A1H1GYE1"/>
<dbReference type="Pfam" id="PF01420">
    <property type="entry name" value="Methylase_S"/>
    <property type="match status" value="1"/>
</dbReference>
<evidence type="ECO:0000259" key="4">
    <source>
        <dbReference type="Pfam" id="PF01420"/>
    </source>
</evidence>
<dbReference type="Gene3D" id="3.90.220.20">
    <property type="entry name" value="DNA methylase specificity domains"/>
    <property type="match status" value="1"/>
</dbReference>
<dbReference type="Proteomes" id="UP000199627">
    <property type="component" value="Unassembled WGS sequence"/>
</dbReference>
<dbReference type="EMBL" id="FNKL01000007">
    <property type="protein sequence ID" value="SDR18252.1"/>
    <property type="molecule type" value="Genomic_DNA"/>
</dbReference>
<protein>
    <submittedName>
        <fullName evidence="5">Type I restriction enzyme, S subunit</fullName>
    </submittedName>
</protein>
<feature type="non-terminal residue" evidence="5">
    <location>
        <position position="1"/>
    </location>
</feature>
<proteinExistence type="inferred from homology"/>
<dbReference type="InterPro" id="IPR052021">
    <property type="entry name" value="Type-I_RS_S_subunit"/>
</dbReference>
<evidence type="ECO:0000313" key="5">
    <source>
        <dbReference type="EMBL" id="SDR18252.1"/>
    </source>
</evidence>
<dbReference type="CDD" id="cd17273">
    <property type="entry name" value="RMtype1_S_EcoJA69PI-TRD1-CR1_like"/>
    <property type="match status" value="1"/>
</dbReference>
<feature type="domain" description="Type I restriction modification DNA specificity" evidence="4">
    <location>
        <begin position="38"/>
        <end position="210"/>
    </location>
</feature>
<dbReference type="SUPFAM" id="SSF116734">
    <property type="entry name" value="DNA methylase specificity domain"/>
    <property type="match status" value="1"/>
</dbReference>
<sequence length="222" mass="25515">QTQKKIIEQLETLMNASREKIFSQKLRFKDEQGNYFCDWDLTELKNVCCIIGGGTPDTQKSEFWNGNIEWFTPTEIKSNFVFKSERTISELGLKNSSAKILPKGSILLTTRATIGEVAIAQEECTTNQGFQSLIVKENCNNVFLFHWIKQNKFELIKRANGSTFPEISKSEIELIKILLPSLEEQIKIANYLSSIQEKIVTEKQILEKLELQKKFLLANLFV</sequence>
<gene>
    <name evidence="5" type="ORF">SAMN05421664_3861</name>
</gene>
<evidence type="ECO:0000256" key="1">
    <source>
        <dbReference type="ARBA" id="ARBA00010923"/>
    </source>
</evidence>
<evidence type="ECO:0000256" key="3">
    <source>
        <dbReference type="ARBA" id="ARBA00023125"/>
    </source>
</evidence>
<reference evidence="6" key="1">
    <citation type="submission" date="2016-10" db="EMBL/GenBank/DDBJ databases">
        <authorList>
            <person name="Varghese N."/>
            <person name="Submissions S."/>
        </authorList>
    </citation>
    <scope>NUCLEOTIDE SEQUENCE [LARGE SCALE GENOMIC DNA]</scope>
    <source>
        <strain evidence="6">DSM 17072</strain>
    </source>
</reference>
<comment type="similarity">
    <text evidence="1">Belongs to the type-I restriction system S methylase family.</text>
</comment>
<dbReference type="GO" id="GO:0003677">
    <property type="term" value="F:DNA binding"/>
    <property type="evidence" value="ECO:0007669"/>
    <property type="project" value="UniProtKB-KW"/>
</dbReference>
<keyword evidence="2" id="KW-0680">Restriction system</keyword>
<dbReference type="RefSeq" id="WP_170828508.1">
    <property type="nucleotide sequence ID" value="NZ_FNKL01000007.1"/>
</dbReference>